<dbReference type="InterPro" id="IPR000719">
    <property type="entry name" value="Prot_kinase_dom"/>
</dbReference>
<evidence type="ECO:0000313" key="6">
    <source>
        <dbReference type="EMBL" id="KAA6374250.1"/>
    </source>
</evidence>
<dbReference type="SMART" id="SM00220">
    <property type="entry name" value="S_TKc"/>
    <property type="match status" value="1"/>
</dbReference>
<protein>
    <submittedName>
        <fullName evidence="6">Putative Serine/threonine-protein kinase Nek4</fullName>
    </submittedName>
</protein>
<dbReference type="SUPFAM" id="SSF56112">
    <property type="entry name" value="Protein kinase-like (PK-like)"/>
    <property type="match status" value="1"/>
</dbReference>
<dbReference type="GO" id="GO:0005776">
    <property type="term" value="C:autophagosome"/>
    <property type="evidence" value="ECO:0007669"/>
    <property type="project" value="TreeGrafter"/>
</dbReference>
<keyword evidence="4" id="KW-0067">ATP-binding</keyword>
<name>A0A5J4UVS3_9EUKA</name>
<dbReference type="GO" id="GO:0005829">
    <property type="term" value="C:cytosol"/>
    <property type="evidence" value="ECO:0007669"/>
    <property type="project" value="TreeGrafter"/>
</dbReference>
<gene>
    <name evidence="6" type="ORF">EZS28_030223</name>
</gene>
<dbReference type="AlphaFoldDB" id="A0A5J4UVS3"/>
<dbReference type="GO" id="GO:0016020">
    <property type="term" value="C:membrane"/>
    <property type="evidence" value="ECO:0007669"/>
    <property type="project" value="TreeGrafter"/>
</dbReference>
<dbReference type="EMBL" id="SNRW01012118">
    <property type="protein sequence ID" value="KAA6374250.1"/>
    <property type="molecule type" value="Genomic_DNA"/>
</dbReference>
<sequence>MNDAAIFSQLKYTFLRVLGQGNFGRVYLVDPGDNQEHAAKVMNKAAFNKRELEAAMMLKNVKQPEDKYCPYIIRFDNMTQVGDFIVILMEYANLPSLEKIIENNLPPPSEDIVRIIAWQLLQGIRAIHSANLMHRDLKPENVLMHNLYGTEECYLKIIDFGLSRPLEKGVLAKTHCGTPLHMAPEVLIGTGQFDNKVDIWPVGVIIYQLLSKKHPFEATSFQELTQRVQGLIAPIPNISEVTWNFINCQMLNKHSNINSLIYLIQEKKEKIVLIINS</sequence>
<dbReference type="GO" id="GO:0010506">
    <property type="term" value="P:regulation of autophagy"/>
    <property type="evidence" value="ECO:0007669"/>
    <property type="project" value="InterPro"/>
</dbReference>
<feature type="domain" description="Protein kinase" evidence="5">
    <location>
        <begin position="12"/>
        <end position="277"/>
    </location>
</feature>
<dbReference type="InterPro" id="IPR011009">
    <property type="entry name" value="Kinase-like_dom_sf"/>
</dbReference>
<dbReference type="PANTHER" id="PTHR24348">
    <property type="entry name" value="SERINE/THREONINE-PROTEIN KINASE UNC-51-RELATED"/>
    <property type="match status" value="1"/>
</dbReference>
<dbReference type="PROSITE" id="PS00108">
    <property type="entry name" value="PROTEIN_KINASE_ST"/>
    <property type="match status" value="1"/>
</dbReference>
<keyword evidence="2" id="KW-0547">Nucleotide-binding</keyword>
<keyword evidence="3 6" id="KW-0418">Kinase</keyword>
<reference evidence="6 7" key="1">
    <citation type="submission" date="2019-03" db="EMBL/GenBank/DDBJ databases">
        <title>Single cell metagenomics reveals metabolic interactions within the superorganism composed of flagellate Streblomastix strix and complex community of Bacteroidetes bacteria on its surface.</title>
        <authorList>
            <person name="Treitli S.C."/>
            <person name="Kolisko M."/>
            <person name="Husnik F."/>
            <person name="Keeling P."/>
            <person name="Hampl V."/>
        </authorList>
    </citation>
    <scope>NUCLEOTIDE SEQUENCE [LARGE SCALE GENOMIC DNA]</scope>
    <source>
        <strain evidence="6">ST1C</strain>
    </source>
</reference>
<dbReference type="OrthoDB" id="248923at2759"/>
<dbReference type="Gene3D" id="1.10.510.10">
    <property type="entry name" value="Transferase(Phosphotransferase) domain 1"/>
    <property type="match status" value="1"/>
</dbReference>
<dbReference type="InterPro" id="IPR045269">
    <property type="entry name" value="Atg1-like"/>
</dbReference>
<keyword evidence="1" id="KW-0808">Transferase</keyword>
<evidence type="ECO:0000313" key="7">
    <source>
        <dbReference type="Proteomes" id="UP000324800"/>
    </source>
</evidence>
<evidence type="ECO:0000256" key="4">
    <source>
        <dbReference type="ARBA" id="ARBA00022840"/>
    </source>
</evidence>
<dbReference type="InterPro" id="IPR008271">
    <property type="entry name" value="Ser/Thr_kinase_AS"/>
</dbReference>
<evidence type="ECO:0000259" key="5">
    <source>
        <dbReference type="PROSITE" id="PS50011"/>
    </source>
</evidence>
<evidence type="ECO:0000256" key="3">
    <source>
        <dbReference type="ARBA" id="ARBA00022777"/>
    </source>
</evidence>
<evidence type="ECO:0000256" key="2">
    <source>
        <dbReference type="ARBA" id="ARBA00022741"/>
    </source>
</evidence>
<dbReference type="GO" id="GO:0000045">
    <property type="term" value="P:autophagosome assembly"/>
    <property type="evidence" value="ECO:0007669"/>
    <property type="project" value="TreeGrafter"/>
</dbReference>
<dbReference type="GO" id="GO:0005524">
    <property type="term" value="F:ATP binding"/>
    <property type="evidence" value="ECO:0007669"/>
    <property type="project" value="UniProtKB-KW"/>
</dbReference>
<organism evidence="6 7">
    <name type="scientific">Streblomastix strix</name>
    <dbReference type="NCBI Taxonomy" id="222440"/>
    <lineage>
        <taxon>Eukaryota</taxon>
        <taxon>Metamonada</taxon>
        <taxon>Preaxostyla</taxon>
        <taxon>Oxymonadida</taxon>
        <taxon>Streblomastigidae</taxon>
        <taxon>Streblomastix</taxon>
    </lineage>
</organism>
<proteinExistence type="predicted"/>
<accession>A0A5J4UVS3</accession>
<dbReference type="GO" id="GO:0000407">
    <property type="term" value="C:phagophore assembly site"/>
    <property type="evidence" value="ECO:0007669"/>
    <property type="project" value="TreeGrafter"/>
</dbReference>
<dbReference type="GO" id="GO:0004674">
    <property type="term" value="F:protein serine/threonine kinase activity"/>
    <property type="evidence" value="ECO:0007669"/>
    <property type="project" value="InterPro"/>
</dbReference>
<dbReference type="Proteomes" id="UP000324800">
    <property type="component" value="Unassembled WGS sequence"/>
</dbReference>
<dbReference type="PROSITE" id="PS50011">
    <property type="entry name" value="PROTEIN_KINASE_DOM"/>
    <property type="match status" value="1"/>
</dbReference>
<evidence type="ECO:0000256" key="1">
    <source>
        <dbReference type="ARBA" id="ARBA00022679"/>
    </source>
</evidence>
<dbReference type="Pfam" id="PF00069">
    <property type="entry name" value="Pkinase"/>
    <property type="match status" value="1"/>
</dbReference>
<comment type="caution">
    <text evidence="6">The sequence shown here is derived from an EMBL/GenBank/DDBJ whole genome shotgun (WGS) entry which is preliminary data.</text>
</comment>
<dbReference type="PANTHER" id="PTHR24348:SF22">
    <property type="entry name" value="NON-SPECIFIC SERINE_THREONINE PROTEIN KINASE"/>
    <property type="match status" value="1"/>
</dbReference>